<comment type="caution">
    <text evidence="1">The sequence shown here is derived from an EMBL/GenBank/DDBJ whole genome shotgun (WGS) entry which is preliminary data.</text>
</comment>
<proteinExistence type="predicted"/>
<sequence length="109" mass="11690">MQPHPVAPNSCRLERSIEGPFLFAVKSFRLKLLLYSRIADLAHVAQLLVTTGAGCSVSYSSRRSGRVQAGLTVGLDLGLTFMKEPASYALSPLMPIQNRAGEEGCVVGL</sequence>
<evidence type="ECO:0000313" key="1">
    <source>
        <dbReference type="EMBL" id="KAK7350163.1"/>
    </source>
</evidence>
<name>A0AAN9R108_CANGL</name>
<dbReference type="Proteomes" id="UP001367508">
    <property type="component" value="Unassembled WGS sequence"/>
</dbReference>
<protein>
    <submittedName>
        <fullName evidence="1">Uncharacterized protein</fullName>
    </submittedName>
</protein>
<dbReference type="EMBL" id="JAYMYQ010000002">
    <property type="protein sequence ID" value="KAK7350163.1"/>
    <property type="molecule type" value="Genomic_DNA"/>
</dbReference>
<reference evidence="1 2" key="1">
    <citation type="submission" date="2024-01" db="EMBL/GenBank/DDBJ databases">
        <title>The genomes of 5 underutilized Papilionoideae crops provide insights into root nodulation and disease resistanc.</title>
        <authorList>
            <person name="Jiang F."/>
        </authorList>
    </citation>
    <scope>NUCLEOTIDE SEQUENCE [LARGE SCALE GENOMIC DNA]</scope>
    <source>
        <strain evidence="1">LVBAO_FW01</strain>
        <tissue evidence="1">Leaves</tissue>
    </source>
</reference>
<accession>A0AAN9R108</accession>
<organism evidence="1 2">
    <name type="scientific">Canavalia gladiata</name>
    <name type="common">Sword bean</name>
    <name type="synonym">Dolichos gladiatus</name>
    <dbReference type="NCBI Taxonomy" id="3824"/>
    <lineage>
        <taxon>Eukaryota</taxon>
        <taxon>Viridiplantae</taxon>
        <taxon>Streptophyta</taxon>
        <taxon>Embryophyta</taxon>
        <taxon>Tracheophyta</taxon>
        <taxon>Spermatophyta</taxon>
        <taxon>Magnoliopsida</taxon>
        <taxon>eudicotyledons</taxon>
        <taxon>Gunneridae</taxon>
        <taxon>Pentapetalae</taxon>
        <taxon>rosids</taxon>
        <taxon>fabids</taxon>
        <taxon>Fabales</taxon>
        <taxon>Fabaceae</taxon>
        <taxon>Papilionoideae</taxon>
        <taxon>50 kb inversion clade</taxon>
        <taxon>NPAAA clade</taxon>
        <taxon>indigoferoid/millettioid clade</taxon>
        <taxon>Phaseoleae</taxon>
        <taxon>Canavalia</taxon>
    </lineage>
</organism>
<evidence type="ECO:0000313" key="2">
    <source>
        <dbReference type="Proteomes" id="UP001367508"/>
    </source>
</evidence>
<keyword evidence="2" id="KW-1185">Reference proteome</keyword>
<gene>
    <name evidence="1" type="ORF">VNO77_08377</name>
</gene>
<dbReference type="AlphaFoldDB" id="A0AAN9R108"/>